<gene>
    <name evidence="7" type="primary">trmB</name>
    <name evidence="9" type="ORF">GGR28_002913</name>
</gene>
<keyword evidence="4 7" id="KW-0808">Transferase</keyword>
<comment type="caution">
    <text evidence="9">The sequence shown here is derived from an EMBL/GenBank/DDBJ whole genome shotgun (WGS) entry which is preliminary data.</text>
</comment>
<feature type="binding site" evidence="7">
    <location>
        <position position="168"/>
    </location>
    <ligand>
        <name>substrate</name>
    </ligand>
</feature>
<dbReference type="RefSeq" id="WP_183496515.1">
    <property type="nucleotide sequence ID" value="NZ_JACIFF010000007.1"/>
</dbReference>
<comment type="caution">
    <text evidence="7">Lacks conserved residue(s) required for the propagation of feature annotation.</text>
</comment>
<feature type="binding site" evidence="7">
    <location>
        <position position="132"/>
    </location>
    <ligand>
        <name>S-adenosyl-L-methionine</name>
        <dbReference type="ChEBI" id="CHEBI:59789"/>
    </ligand>
</feature>
<dbReference type="Pfam" id="PF02390">
    <property type="entry name" value="Methyltransf_4"/>
    <property type="match status" value="1"/>
</dbReference>
<evidence type="ECO:0000256" key="6">
    <source>
        <dbReference type="ARBA" id="ARBA00022694"/>
    </source>
</evidence>
<dbReference type="GO" id="GO:0043527">
    <property type="term" value="C:tRNA methyltransferase complex"/>
    <property type="evidence" value="ECO:0007669"/>
    <property type="project" value="TreeGrafter"/>
</dbReference>
<keyword evidence="6 7" id="KW-0819">tRNA processing</keyword>
<organism evidence="9 10">
    <name type="scientific">Neolewinella aquimaris</name>
    <dbReference type="NCBI Taxonomy" id="1835722"/>
    <lineage>
        <taxon>Bacteria</taxon>
        <taxon>Pseudomonadati</taxon>
        <taxon>Bacteroidota</taxon>
        <taxon>Saprospiria</taxon>
        <taxon>Saprospirales</taxon>
        <taxon>Lewinellaceae</taxon>
        <taxon>Neolewinella</taxon>
    </lineage>
</organism>
<keyword evidence="10" id="KW-1185">Reference proteome</keyword>
<evidence type="ECO:0000256" key="4">
    <source>
        <dbReference type="ARBA" id="ARBA00022679"/>
    </source>
</evidence>
<reference evidence="9 10" key="1">
    <citation type="submission" date="2020-08" db="EMBL/GenBank/DDBJ databases">
        <title>Genomic Encyclopedia of Type Strains, Phase IV (KMG-IV): sequencing the most valuable type-strain genomes for metagenomic binning, comparative biology and taxonomic classification.</title>
        <authorList>
            <person name="Goeker M."/>
        </authorList>
    </citation>
    <scope>NUCLEOTIDE SEQUENCE [LARGE SCALE GENOMIC DNA]</scope>
    <source>
        <strain evidence="9 10">DSM 105137</strain>
    </source>
</reference>
<evidence type="ECO:0000256" key="3">
    <source>
        <dbReference type="ARBA" id="ARBA00022603"/>
    </source>
</evidence>
<dbReference type="CDD" id="cd02440">
    <property type="entry name" value="AdoMet_MTases"/>
    <property type="match status" value="1"/>
</dbReference>
<dbReference type="AlphaFoldDB" id="A0A840E8M0"/>
<comment type="similarity">
    <text evidence="7">Belongs to the class I-like SAM-binding methyltransferase superfamily. TrmB family.</text>
</comment>
<dbReference type="Gene3D" id="3.40.50.150">
    <property type="entry name" value="Vaccinia Virus protein VP39"/>
    <property type="match status" value="1"/>
</dbReference>
<dbReference type="EC" id="2.1.1.33" evidence="7"/>
<keyword evidence="5 7" id="KW-0949">S-adenosyl-L-methionine</keyword>
<dbReference type="EMBL" id="JACIFF010000007">
    <property type="protein sequence ID" value="MBB4080283.1"/>
    <property type="molecule type" value="Genomic_DNA"/>
</dbReference>
<evidence type="ECO:0000256" key="8">
    <source>
        <dbReference type="SAM" id="MobiDB-lite"/>
    </source>
</evidence>
<feature type="binding site" evidence="7">
    <location>
        <begin position="209"/>
        <end position="212"/>
    </location>
    <ligand>
        <name>substrate</name>
    </ligand>
</feature>
<evidence type="ECO:0000256" key="5">
    <source>
        <dbReference type="ARBA" id="ARBA00022691"/>
    </source>
</evidence>
<evidence type="ECO:0000313" key="9">
    <source>
        <dbReference type="EMBL" id="MBB4080283.1"/>
    </source>
</evidence>
<proteinExistence type="inferred from homology"/>
<dbReference type="UniPathway" id="UPA00989"/>
<keyword evidence="3 7" id="KW-0489">Methyltransferase</keyword>
<sequence length="255" mass="29330">MAGRNKLQKFAENLTFPNVYESFEPTKPELTGLNGAVVDLRGNWAREHFNNDRPITLELACGRGEYTLDLARQYPERNFIGVDVKGARIWKGARTALAEGLENAAFLRTRIEVISHFFAPGEVNEIWITFPDPFLKKGKENRRLTSAQFLRQYRTILAPGGLVHLKTDSRELYDWTLETFANQPAVEILYHDHDIDARPYPLPELATRTYYEKMHRKLGKTITYTRFRIGDGEILGDRGMPQPNNSTIHKPKLQN</sequence>
<accession>A0A840E8M0</accession>
<evidence type="ECO:0000256" key="7">
    <source>
        <dbReference type="HAMAP-Rule" id="MF_01057"/>
    </source>
</evidence>
<dbReference type="SUPFAM" id="SSF53335">
    <property type="entry name" value="S-adenosyl-L-methionine-dependent methyltransferases"/>
    <property type="match status" value="1"/>
</dbReference>
<name>A0A840E8M0_9BACT</name>
<feature type="binding site" evidence="7">
    <location>
        <position position="58"/>
    </location>
    <ligand>
        <name>S-adenosyl-L-methionine</name>
        <dbReference type="ChEBI" id="CHEBI:59789"/>
    </ligand>
</feature>
<protein>
    <recommendedName>
        <fullName evidence="7">tRNA (guanine-N(7)-)-methyltransferase</fullName>
        <ecNumber evidence="7">2.1.1.33</ecNumber>
    </recommendedName>
    <alternativeName>
        <fullName evidence="7">tRNA (guanine(46)-N(7))-methyltransferase</fullName>
    </alternativeName>
    <alternativeName>
        <fullName evidence="7">tRNA(m7G46)-methyltransferase</fullName>
    </alternativeName>
</protein>
<comment type="pathway">
    <text evidence="7">tRNA modification; N(7)-methylguanine-tRNA biosynthesis.</text>
</comment>
<evidence type="ECO:0000256" key="2">
    <source>
        <dbReference type="ARBA" id="ARBA00003015"/>
    </source>
</evidence>
<dbReference type="InterPro" id="IPR055361">
    <property type="entry name" value="tRNA_methyltr_TrmB_bact"/>
</dbReference>
<comment type="function">
    <text evidence="2 7">Catalyzes the formation of N(7)-methylguanine at position 46 (m7G46) in tRNA.</text>
</comment>
<dbReference type="NCBIfam" id="NF001080">
    <property type="entry name" value="PRK00121.2-2"/>
    <property type="match status" value="1"/>
</dbReference>
<feature type="region of interest" description="Disordered" evidence="8">
    <location>
        <begin position="235"/>
        <end position="255"/>
    </location>
</feature>
<dbReference type="PANTHER" id="PTHR23417">
    <property type="entry name" value="3-DEOXY-D-MANNO-OCTULOSONIC-ACID TRANSFERASE/TRNA GUANINE-N 7 - -METHYLTRANSFERASE"/>
    <property type="match status" value="1"/>
</dbReference>
<evidence type="ECO:0000313" key="10">
    <source>
        <dbReference type="Proteomes" id="UP000576209"/>
    </source>
</evidence>
<feature type="binding site" evidence="7">
    <location>
        <position position="136"/>
    </location>
    <ligand>
        <name>substrate</name>
    </ligand>
</feature>
<comment type="catalytic activity">
    <reaction evidence="1 7">
        <text>guanosine(46) in tRNA + S-adenosyl-L-methionine = N(7)-methylguanosine(46) in tRNA + S-adenosyl-L-homocysteine</text>
        <dbReference type="Rhea" id="RHEA:42708"/>
        <dbReference type="Rhea" id="RHEA-COMP:10188"/>
        <dbReference type="Rhea" id="RHEA-COMP:10189"/>
        <dbReference type="ChEBI" id="CHEBI:57856"/>
        <dbReference type="ChEBI" id="CHEBI:59789"/>
        <dbReference type="ChEBI" id="CHEBI:74269"/>
        <dbReference type="ChEBI" id="CHEBI:74480"/>
        <dbReference type="EC" id="2.1.1.33"/>
    </reaction>
</comment>
<dbReference type="PROSITE" id="PS51625">
    <property type="entry name" value="SAM_MT_TRMB"/>
    <property type="match status" value="1"/>
</dbReference>
<feature type="binding site" evidence="7">
    <location>
        <position position="83"/>
    </location>
    <ligand>
        <name>S-adenosyl-L-methionine</name>
        <dbReference type="ChEBI" id="CHEBI:59789"/>
    </ligand>
</feature>
<dbReference type="NCBIfam" id="TIGR00091">
    <property type="entry name" value="tRNA (guanosine(46)-N7)-methyltransferase TrmB"/>
    <property type="match status" value="1"/>
</dbReference>
<dbReference type="PANTHER" id="PTHR23417:SF14">
    <property type="entry name" value="PENTACOTRIPEPTIDE-REPEAT REGION OF PRORP DOMAIN-CONTAINING PROTEIN"/>
    <property type="match status" value="1"/>
</dbReference>
<dbReference type="InterPro" id="IPR029063">
    <property type="entry name" value="SAM-dependent_MTases_sf"/>
</dbReference>
<evidence type="ECO:0000256" key="1">
    <source>
        <dbReference type="ARBA" id="ARBA00000142"/>
    </source>
</evidence>
<dbReference type="GO" id="GO:0008176">
    <property type="term" value="F:tRNA (guanine(46)-N7)-methyltransferase activity"/>
    <property type="evidence" value="ECO:0007669"/>
    <property type="project" value="UniProtKB-UniRule"/>
</dbReference>
<dbReference type="InterPro" id="IPR003358">
    <property type="entry name" value="tRNA_(Gua-N-7)_MeTrfase_Trmb"/>
</dbReference>
<dbReference type="Proteomes" id="UP000576209">
    <property type="component" value="Unassembled WGS sequence"/>
</dbReference>
<dbReference type="HAMAP" id="MF_01057">
    <property type="entry name" value="tRNA_methyltr_TrmB"/>
    <property type="match status" value="1"/>
</dbReference>